<dbReference type="HAMAP" id="MF_00373">
    <property type="entry name" value="Ribosomal_bL28"/>
    <property type="match status" value="1"/>
</dbReference>
<protein>
    <recommendedName>
        <fullName evidence="4 5">Large ribosomal subunit protein bL28</fullName>
    </recommendedName>
</protein>
<dbReference type="AlphaFoldDB" id="G2KN57"/>
<dbReference type="NCBIfam" id="TIGR00009">
    <property type="entry name" value="L28"/>
    <property type="match status" value="1"/>
</dbReference>
<name>G2KN57_MICAA</name>
<dbReference type="KEGG" id="mai:MICA_1062"/>
<dbReference type="GO" id="GO:0006412">
    <property type="term" value="P:translation"/>
    <property type="evidence" value="ECO:0007669"/>
    <property type="project" value="UniProtKB-UniRule"/>
</dbReference>
<sequence length="131" mass="14413">MSRRCTVTGKGVMTGNNVSHAKNRTRRRFLPSVKRTGMFSDILGRFVDVKLSVNGIRTIEHNGGLDSYLLDTAKTKLDPKLRAYRRTLDKKVADGAVSPVKFEKKAMPKGKKGNISARLLKKKAAKAAAAK</sequence>
<evidence type="ECO:0000256" key="1">
    <source>
        <dbReference type="ARBA" id="ARBA00008760"/>
    </source>
</evidence>
<keyword evidence="7" id="KW-1185">Reference proteome</keyword>
<dbReference type="HOGENOM" id="CLU_064548_4_2_5"/>
<dbReference type="InterPro" id="IPR037147">
    <property type="entry name" value="Ribosomal_bL28_sf"/>
</dbReference>
<reference evidence="6 7" key="1">
    <citation type="journal article" date="2011" name="BMC Genomics">
        <title>Genomic insights into an obligate epibiotic bacterial predator: Micavibrio aeruginosavorus ARL-13.</title>
        <authorList>
            <person name="Wang Z."/>
            <person name="Kadouri D."/>
            <person name="Wu M."/>
        </authorList>
    </citation>
    <scope>NUCLEOTIDE SEQUENCE [LARGE SCALE GENOMIC DNA]</scope>
    <source>
        <strain evidence="6 7">ARL-13</strain>
    </source>
</reference>
<keyword evidence="3 5" id="KW-0687">Ribonucleoprotein</keyword>
<evidence type="ECO:0000313" key="7">
    <source>
        <dbReference type="Proteomes" id="UP000009286"/>
    </source>
</evidence>
<dbReference type="PANTHER" id="PTHR13528:SF2">
    <property type="entry name" value="LARGE RIBOSOMAL SUBUNIT PROTEIN BL28M"/>
    <property type="match status" value="1"/>
</dbReference>
<dbReference type="STRING" id="856793.MICA_1062"/>
<keyword evidence="2 5" id="KW-0689">Ribosomal protein</keyword>
<dbReference type="GO" id="GO:0003735">
    <property type="term" value="F:structural constituent of ribosome"/>
    <property type="evidence" value="ECO:0007669"/>
    <property type="project" value="InterPro"/>
</dbReference>
<evidence type="ECO:0000256" key="2">
    <source>
        <dbReference type="ARBA" id="ARBA00022980"/>
    </source>
</evidence>
<dbReference type="GO" id="GO:1990904">
    <property type="term" value="C:ribonucleoprotein complex"/>
    <property type="evidence" value="ECO:0007669"/>
    <property type="project" value="UniProtKB-KW"/>
</dbReference>
<evidence type="ECO:0000313" key="6">
    <source>
        <dbReference type="EMBL" id="AEP09390.1"/>
    </source>
</evidence>
<dbReference type="InterPro" id="IPR026569">
    <property type="entry name" value="Ribosomal_bL28"/>
</dbReference>
<evidence type="ECO:0000256" key="5">
    <source>
        <dbReference type="HAMAP-Rule" id="MF_00373"/>
    </source>
</evidence>
<dbReference type="Pfam" id="PF00830">
    <property type="entry name" value="Ribosomal_L28"/>
    <property type="match status" value="1"/>
</dbReference>
<dbReference type="EMBL" id="CP002382">
    <property type="protein sequence ID" value="AEP09390.1"/>
    <property type="molecule type" value="Genomic_DNA"/>
</dbReference>
<dbReference type="eggNOG" id="COG0227">
    <property type="taxonomic scope" value="Bacteria"/>
</dbReference>
<dbReference type="InterPro" id="IPR001383">
    <property type="entry name" value="Ribosomal_bL28_bact-type"/>
</dbReference>
<organism evidence="6 7">
    <name type="scientific">Micavibrio aeruginosavorus (strain ARL-13)</name>
    <dbReference type="NCBI Taxonomy" id="856793"/>
    <lineage>
        <taxon>Bacteria</taxon>
        <taxon>Pseudomonadati</taxon>
        <taxon>Bdellovibrionota</taxon>
        <taxon>Bdellovibrionia</taxon>
        <taxon>Bdellovibrionales</taxon>
        <taxon>Pseudobdellovibrionaceae</taxon>
        <taxon>Micavibrio</taxon>
    </lineage>
</organism>
<dbReference type="InterPro" id="IPR034704">
    <property type="entry name" value="Ribosomal_bL28/bL31-like_sf"/>
</dbReference>
<evidence type="ECO:0000256" key="4">
    <source>
        <dbReference type="ARBA" id="ARBA00035174"/>
    </source>
</evidence>
<dbReference type="PANTHER" id="PTHR13528">
    <property type="entry name" value="39S RIBOSOMAL PROTEIN L28, MITOCHONDRIAL"/>
    <property type="match status" value="1"/>
</dbReference>
<gene>
    <name evidence="5 6" type="primary">rpmB</name>
    <name evidence="6" type="ordered locus">MICA_1062</name>
</gene>
<dbReference type="OrthoDB" id="9805609at2"/>
<evidence type="ECO:0000256" key="3">
    <source>
        <dbReference type="ARBA" id="ARBA00023274"/>
    </source>
</evidence>
<dbReference type="SUPFAM" id="SSF143800">
    <property type="entry name" value="L28p-like"/>
    <property type="match status" value="1"/>
</dbReference>
<proteinExistence type="inferred from homology"/>
<dbReference type="Gene3D" id="2.30.170.40">
    <property type="entry name" value="Ribosomal protein L28/L24"/>
    <property type="match status" value="1"/>
</dbReference>
<accession>G2KN57</accession>
<dbReference type="Proteomes" id="UP000009286">
    <property type="component" value="Chromosome"/>
</dbReference>
<dbReference type="GO" id="GO:0005840">
    <property type="term" value="C:ribosome"/>
    <property type="evidence" value="ECO:0007669"/>
    <property type="project" value="UniProtKB-KW"/>
</dbReference>
<comment type="similarity">
    <text evidence="1 5">Belongs to the bacterial ribosomal protein bL28 family.</text>
</comment>